<keyword evidence="6" id="KW-0143">Chaperone</keyword>
<dbReference type="InterPro" id="IPR000938">
    <property type="entry name" value="CAP-Gly_domain"/>
</dbReference>
<dbReference type="GO" id="GO:0005737">
    <property type="term" value="C:cytoplasm"/>
    <property type="evidence" value="ECO:0007669"/>
    <property type="project" value="UniProtKB-SubCell"/>
</dbReference>
<comment type="similarity">
    <text evidence="2">Belongs to the TBCE family.</text>
</comment>
<evidence type="ECO:0000256" key="1">
    <source>
        <dbReference type="ARBA" id="ARBA00004496"/>
    </source>
</evidence>
<dbReference type="Pfam" id="PF01302">
    <property type="entry name" value="CAP_GLY"/>
    <property type="match status" value="1"/>
</dbReference>
<feature type="domain" description="CAP-Gly" evidence="9">
    <location>
        <begin position="48"/>
        <end position="91"/>
    </location>
</feature>
<dbReference type="SUPFAM" id="SSF52047">
    <property type="entry name" value="RNI-like"/>
    <property type="match status" value="1"/>
</dbReference>
<dbReference type="PANTHER" id="PTHR45617">
    <property type="entry name" value="LEUCINE RICH REPEAT FAMILY PROTEIN"/>
    <property type="match status" value="1"/>
</dbReference>
<dbReference type="SUPFAM" id="SSF54236">
    <property type="entry name" value="Ubiquitin-like"/>
    <property type="match status" value="1"/>
</dbReference>
<dbReference type="Proteomes" id="UP001152523">
    <property type="component" value="Unassembled WGS sequence"/>
</dbReference>
<dbReference type="InterPro" id="IPR044079">
    <property type="entry name" value="Ubl_TBCE"/>
</dbReference>
<feature type="compositionally biased region" description="Polar residues" evidence="8">
    <location>
        <begin position="1"/>
        <end position="11"/>
    </location>
</feature>
<dbReference type="InterPro" id="IPR001611">
    <property type="entry name" value="Leu-rich_rpt"/>
</dbReference>
<evidence type="ECO:0000256" key="5">
    <source>
        <dbReference type="ARBA" id="ARBA00022737"/>
    </source>
</evidence>
<evidence type="ECO:0000313" key="11">
    <source>
        <dbReference type="Proteomes" id="UP001152523"/>
    </source>
</evidence>
<dbReference type="CDD" id="cd17044">
    <property type="entry name" value="Ubl_TBCE"/>
    <property type="match status" value="1"/>
</dbReference>
<gene>
    <name evidence="10" type="ORF">CEPIT_LOCUS24536</name>
</gene>
<dbReference type="InterPro" id="IPR036859">
    <property type="entry name" value="CAP-Gly_dom_sf"/>
</dbReference>
<dbReference type="Gene3D" id="2.30.30.190">
    <property type="entry name" value="CAP Gly-rich-like domain"/>
    <property type="match status" value="1"/>
</dbReference>
<dbReference type="PROSITE" id="PS51450">
    <property type="entry name" value="LRR"/>
    <property type="match status" value="1"/>
</dbReference>
<evidence type="ECO:0000256" key="3">
    <source>
        <dbReference type="ARBA" id="ARBA00022490"/>
    </source>
</evidence>
<dbReference type="EMBL" id="CAMAPF010000925">
    <property type="protein sequence ID" value="CAH9122537.1"/>
    <property type="molecule type" value="Genomic_DNA"/>
</dbReference>
<accession>A0AAV0EH19</accession>
<evidence type="ECO:0000256" key="4">
    <source>
        <dbReference type="ARBA" id="ARBA00022614"/>
    </source>
</evidence>
<dbReference type="FunFam" id="3.10.20.90:FF:000187">
    <property type="entry name" value="Tubulin-folding cofactor E"/>
    <property type="match status" value="1"/>
</dbReference>
<dbReference type="InterPro" id="IPR032675">
    <property type="entry name" value="LRR_dom_sf"/>
</dbReference>
<keyword evidence="11" id="KW-1185">Reference proteome</keyword>
<dbReference type="AlphaFoldDB" id="A0AAV0EH19"/>
<sequence>MPHVNMLSSERSNLREPRNGSGSPEFRVGQRVHYSGDSHRTGSVKYIGPVKGYTGTWIGVDWDDGNGKHDGCHNGLRYFEASSSTSASFVRPNNLSAGISLLHAVELRYGTASSKEDEDEMYVFSASNKRVTVQLLGKEEIQNKLSHFEELKSASLSYLGVGYAGDPHHITTTIPNVKELVLTGNLLSEWEDVGVICTTLHALEVLNLSRNIMSHDICGMPMLNAIRVLVLNHTGIGWKHVEILKDSLPMIEELHLVGNKLKEITVLSAPSSSAFVQGFKFLHLLNLDCNCIDSWGEILKLSQLESLEQLFLNHNNISCIWYPDNVTMYETLNVDECNTKSSRPFKNLHSLLLGNNNIKDLESVDSLNSFPDLLDVRLSENPVADPEKCGMPRYVLVARLAGVKILNGSEVSIRERKESEIRYVRLVMSKSREFPQKIERLHPRFAELKRYHGIEDEKLQSGSTGPQKMAAGLISITMKCVGASICEKPPLTKKLPATTTIGKLKNLCESFFNLRSIKPKLYLHEVGAPLPTLLDDDTANLNDAGFGNESVVLVDEE</sequence>
<dbReference type="SMART" id="SM01052">
    <property type="entry name" value="CAP_GLY"/>
    <property type="match status" value="1"/>
</dbReference>
<comment type="caution">
    <text evidence="10">The sequence shown here is derived from an EMBL/GenBank/DDBJ whole genome shotgun (WGS) entry which is preliminary data.</text>
</comment>
<dbReference type="FunFam" id="2.30.30.190:FF:000016">
    <property type="entry name" value="Tubulin-folding cofactor E"/>
    <property type="match status" value="1"/>
</dbReference>
<dbReference type="PROSITE" id="PS00845">
    <property type="entry name" value="CAP_GLY_1"/>
    <property type="match status" value="1"/>
</dbReference>
<dbReference type="InterPro" id="IPR029071">
    <property type="entry name" value="Ubiquitin-like_domsf"/>
</dbReference>
<keyword evidence="5" id="KW-0677">Repeat</keyword>
<feature type="region of interest" description="Disordered" evidence="8">
    <location>
        <begin position="1"/>
        <end position="29"/>
    </location>
</feature>
<protein>
    <recommendedName>
        <fullName evidence="9">CAP-Gly domain-containing protein</fullName>
    </recommendedName>
</protein>
<proteinExistence type="inferred from homology"/>
<evidence type="ECO:0000256" key="2">
    <source>
        <dbReference type="ARBA" id="ARBA00006286"/>
    </source>
</evidence>
<keyword evidence="4" id="KW-0433">Leucine-rich repeat</keyword>
<keyword evidence="3" id="KW-0963">Cytoplasm</keyword>
<evidence type="ECO:0000313" key="10">
    <source>
        <dbReference type="EMBL" id="CAH9122537.1"/>
    </source>
</evidence>
<reference evidence="10" key="1">
    <citation type="submission" date="2022-07" db="EMBL/GenBank/DDBJ databases">
        <authorList>
            <person name="Macas J."/>
            <person name="Novak P."/>
            <person name="Neumann P."/>
        </authorList>
    </citation>
    <scope>NUCLEOTIDE SEQUENCE</scope>
</reference>
<dbReference type="Gene3D" id="3.10.20.90">
    <property type="entry name" value="Phosphatidylinositol 3-kinase Catalytic Subunit, Chain A, domain 1"/>
    <property type="match status" value="1"/>
</dbReference>
<dbReference type="SUPFAM" id="SSF74924">
    <property type="entry name" value="Cap-Gly domain"/>
    <property type="match status" value="1"/>
</dbReference>
<dbReference type="PROSITE" id="PS50245">
    <property type="entry name" value="CAP_GLY_2"/>
    <property type="match status" value="1"/>
</dbReference>
<name>A0AAV0EH19_9ASTE</name>
<evidence type="ECO:0000256" key="6">
    <source>
        <dbReference type="ARBA" id="ARBA00023186"/>
    </source>
</evidence>
<comment type="subcellular location">
    <subcellularLocation>
        <location evidence="1">Cytoplasm</location>
    </subcellularLocation>
</comment>
<evidence type="ECO:0000256" key="8">
    <source>
        <dbReference type="SAM" id="MobiDB-lite"/>
    </source>
</evidence>
<comment type="subunit">
    <text evidence="7">Supercomplex made of cofactors A to E. Cofactors A and D function by capturing and stabilizing tubulin in a quasi-native conformation. Cofactor E binds to the cofactor D-tubulin complex; interaction with cofactor C then causes the release of tubulin polypeptides that are committed to the native state.</text>
</comment>
<organism evidence="10 11">
    <name type="scientific">Cuscuta epithymum</name>
    <dbReference type="NCBI Taxonomy" id="186058"/>
    <lineage>
        <taxon>Eukaryota</taxon>
        <taxon>Viridiplantae</taxon>
        <taxon>Streptophyta</taxon>
        <taxon>Embryophyta</taxon>
        <taxon>Tracheophyta</taxon>
        <taxon>Spermatophyta</taxon>
        <taxon>Magnoliopsida</taxon>
        <taxon>eudicotyledons</taxon>
        <taxon>Gunneridae</taxon>
        <taxon>Pentapetalae</taxon>
        <taxon>asterids</taxon>
        <taxon>lamiids</taxon>
        <taxon>Solanales</taxon>
        <taxon>Convolvulaceae</taxon>
        <taxon>Cuscuteae</taxon>
        <taxon>Cuscuta</taxon>
        <taxon>Cuscuta subgen. Cuscuta</taxon>
    </lineage>
</organism>
<dbReference type="Gene3D" id="3.80.10.10">
    <property type="entry name" value="Ribonuclease Inhibitor"/>
    <property type="match status" value="3"/>
</dbReference>
<evidence type="ECO:0000259" key="9">
    <source>
        <dbReference type="PROSITE" id="PS50245"/>
    </source>
</evidence>
<evidence type="ECO:0000256" key="7">
    <source>
        <dbReference type="ARBA" id="ARBA00026055"/>
    </source>
</evidence>